<dbReference type="PROSITE" id="PS51194">
    <property type="entry name" value="HELICASE_CTER"/>
    <property type="match status" value="1"/>
</dbReference>
<dbReference type="InterPro" id="IPR027417">
    <property type="entry name" value="P-loop_NTPase"/>
</dbReference>
<dbReference type="PROSITE" id="PS50817">
    <property type="entry name" value="INTEIN_N_TER"/>
    <property type="match status" value="1"/>
</dbReference>
<dbReference type="InterPro" id="IPR003586">
    <property type="entry name" value="Hint_dom_C"/>
</dbReference>
<dbReference type="AlphaFoldDB" id="A0A1Z4LR31"/>
<evidence type="ECO:0000259" key="3">
    <source>
        <dbReference type="PROSITE" id="PS51194"/>
    </source>
</evidence>
<dbReference type="Pfam" id="PF12419">
    <property type="entry name" value="DUF3670"/>
    <property type="match status" value="1"/>
</dbReference>
<dbReference type="SUPFAM" id="SSF51294">
    <property type="entry name" value="Hedgehog/intein (Hint) domain"/>
    <property type="match status" value="1"/>
</dbReference>
<dbReference type="InterPro" id="IPR036844">
    <property type="entry name" value="Hint_dom_sf"/>
</dbReference>
<organism evidence="4 5">
    <name type="scientific">Calothrix parasitica NIES-267</name>
    <dbReference type="NCBI Taxonomy" id="1973488"/>
    <lineage>
        <taxon>Bacteria</taxon>
        <taxon>Bacillati</taxon>
        <taxon>Cyanobacteriota</taxon>
        <taxon>Cyanophyceae</taxon>
        <taxon>Nostocales</taxon>
        <taxon>Calotrichaceae</taxon>
        <taxon>Calothrix</taxon>
    </lineage>
</organism>
<dbReference type="GO" id="GO:0016539">
    <property type="term" value="P:intein-mediated protein splicing"/>
    <property type="evidence" value="ECO:0007669"/>
    <property type="project" value="InterPro"/>
</dbReference>
<name>A0A1Z4LR31_9CYAN</name>
<protein>
    <submittedName>
        <fullName evidence="4">SNF2-related helicase</fullName>
    </submittedName>
</protein>
<reference evidence="4 5" key="1">
    <citation type="submission" date="2017-06" db="EMBL/GenBank/DDBJ databases">
        <title>Genome sequencing of cyanobaciteial culture collection at National Institute for Environmental Studies (NIES).</title>
        <authorList>
            <person name="Hirose Y."/>
            <person name="Shimura Y."/>
            <person name="Fujisawa T."/>
            <person name="Nakamura Y."/>
            <person name="Kawachi M."/>
        </authorList>
    </citation>
    <scope>NUCLEOTIDE SEQUENCE [LARGE SCALE GENOMIC DNA]</scope>
    <source>
        <strain evidence="4 5">NIES-267</strain>
    </source>
</reference>
<dbReference type="NCBIfam" id="TIGR01443">
    <property type="entry name" value="intein_Cterm"/>
    <property type="match status" value="1"/>
</dbReference>
<dbReference type="InterPro" id="IPR022138">
    <property type="entry name" value="DUF3670"/>
</dbReference>
<keyword evidence="1" id="KW-0378">Hydrolase</keyword>
<dbReference type="PROSITE" id="PS51192">
    <property type="entry name" value="HELICASE_ATP_BIND_1"/>
    <property type="match status" value="1"/>
</dbReference>
<dbReference type="Pfam" id="PF00271">
    <property type="entry name" value="Helicase_C"/>
    <property type="match status" value="1"/>
</dbReference>
<dbReference type="EMBL" id="AP018227">
    <property type="protein sequence ID" value="BAY83712.1"/>
    <property type="molecule type" value="Genomic_DNA"/>
</dbReference>
<dbReference type="Gene3D" id="3.40.50.10810">
    <property type="entry name" value="Tandem AAA-ATPase domain"/>
    <property type="match status" value="2"/>
</dbReference>
<dbReference type="PANTHER" id="PTHR10799">
    <property type="entry name" value="SNF2/RAD54 HELICASE FAMILY"/>
    <property type="match status" value="1"/>
</dbReference>
<dbReference type="CDD" id="cd00081">
    <property type="entry name" value="Hint"/>
    <property type="match status" value="1"/>
</dbReference>
<accession>A0A1Z4LR31</accession>
<proteinExistence type="predicted"/>
<dbReference type="OrthoDB" id="9814088at2"/>
<dbReference type="SMART" id="SM00490">
    <property type="entry name" value="HELICc"/>
    <property type="match status" value="1"/>
</dbReference>
<dbReference type="Proteomes" id="UP000218418">
    <property type="component" value="Chromosome"/>
</dbReference>
<dbReference type="PROSITE" id="PS50818">
    <property type="entry name" value="INTEIN_C_TER"/>
    <property type="match status" value="1"/>
</dbReference>
<dbReference type="InterPro" id="IPR003587">
    <property type="entry name" value="Hint_dom_N"/>
</dbReference>
<dbReference type="GO" id="GO:0005524">
    <property type="term" value="F:ATP binding"/>
    <property type="evidence" value="ECO:0007669"/>
    <property type="project" value="InterPro"/>
</dbReference>
<evidence type="ECO:0000313" key="5">
    <source>
        <dbReference type="Proteomes" id="UP000218418"/>
    </source>
</evidence>
<keyword evidence="4" id="KW-0547">Nucleotide-binding</keyword>
<dbReference type="GO" id="GO:0016787">
    <property type="term" value="F:hydrolase activity"/>
    <property type="evidence" value="ECO:0007669"/>
    <property type="project" value="UniProtKB-KW"/>
</dbReference>
<dbReference type="InterPro" id="IPR001650">
    <property type="entry name" value="Helicase_C-like"/>
</dbReference>
<dbReference type="InterPro" id="IPR049730">
    <property type="entry name" value="SNF2/RAD54-like_C"/>
</dbReference>
<dbReference type="InterPro" id="IPR000330">
    <property type="entry name" value="SNF2_N"/>
</dbReference>
<feature type="domain" description="Helicase ATP-binding" evidence="2">
    <location>
        <begin position="819"/>
        <end position="962"/>
    </location>
</feature>
<evidence type="ECO:0000259" key="2">
    <source>
        <dbReference type="PROSITE" id="PS51192"/>
    </source>
</evidence>
<dbReference type="FunFam" id="3.40.50.300:FF:000533">
    <property type="entry name" value="Helicase, Snf2 family"/>
    <property type="match status" value="1"/>
</dbReference>
<dbReference type="InterPro" id="IPR006141">
    <property type="entry name" value="Intein_N"/>
</dbReference>
<dbReference type="Gene3D" id="2.170.16.10">
    <property type="entry name" value="Hedgehog/Intein (Hint) domain"/>
    <property type="match status" value="1"/>
</dbReference>
<dbReference type="Pfam" id="PF00176">
    <property type="entry name" value="SNF2-rel_dom"/>
    <property type="match status" value="1"/>
</dbReference>
<dbReference type="SMART" id="SM00306">
    <property type="entry name" value="HintN"/>
    <property type="match status" value="1"/>
</dbReference>
<sequence>MAILHGSWLLQGQSNCFFIWGETWRSISSDSVEDELTKVQPHPFGMTPLELLELLQQGNLKIPNSWVKILADANTKSGKKRKSTASEDVNLPSSSIVLALPTRIPQENKKKKKKKDIDLIQPLHSGIANEVVNEQYLYSWQVEGFCLNSTEAVKFLTSLPMNVASESENFIGGDLRFWSQISRWGLDLIARCKLLPSIQNASDDAKIASWEALLDSAVDGSRLDKYSRLMPLSCRLYQGQIQTQEDNYQAINLPPEPEQLLLDFLNKTVDAQVREMVNSLDAAETRLLASLPSVIRQWLHSLTSKKNSLSAETQEVERLEAALNSWTLPLQNQLGTRSLFRTCFALRTPEEGETQWLLEYYLQAIDDKEFLLDAQTIWNHPVEQFVYQNRTVNKPQETFLRGLGLASRLYPIIIPSLDTALPQSCRLEPMQAYDFIKSVTWRLEDNGLGVILPDSLANRDGWANRLGLKVSAQTPKKKTERLGLQSLLNFKWELAIGGQTLSKQQFDKLVALNSPLVQINDEWVELRPQDIKTAQTFFAGRKEKMSLSLEDALRLGSGDTQTIEKLPVVSFEASGALQELINNLTDNQDLELLPTPESFHGELRSYQKRGMSWLAFLERWGLGACLADDMGLGKCVAPDTQIYINGCLKTAEYIWENYAGETQFDGEGYWSEFTDKLIVNSINESTGKIIQAPIRRLYRQQVKEKLRKIELEDGSSITITRRHKLLTDKGWTNNFEIGDCIGVPANNSSANLREPLRLKNTTALTQNSNIALKEKPISKEISYCKIESIEDVDYEGWVYDFEVEKHHNFVANNIICHNTVQFIAFLLHLKEESALEKPTLLVCPTSVLGNWEREVKKFAPELKVLQYHGDKRPKGKAFQTAVKDKNIVITSYSLVHRDLSSLQDISWQIIALDEAQNVKNADAKQSQAVRKLEPDFRIALTGTPVENRLQELWSIMDFLNPGYLGNKQFFQRRFAMPIEKYGDTSSLSQLRSLVQPFILRRLKTDRDIIQDLPEKQEMTVFCGLTPEQAKLYQQVVEDSLAEIDDAEGLQRRGMILSLLVKLKQICNHPAQYLKKKKLEQYDSAKLQRLDEMLEEAISNGDRALIFTQFAEWGKLLKPHLEEKLKRETLFLYGSTTKKQREEMIDRFQHDPQAPPVMILSLKAGGVGLNLTRANHVFHFDRWWNPAVENQATDRVFRIGQTKNVQVHKFVCTGTLEEKIHDMIESKKQLAEQVVGAGEEWLTEMDTDQLRNLLILDRDAVIEEEN</sequence>
<feature type="domain" description="Helicase C-terminal" evidence="3">
    <location>
        <begin position="1088"/>
        <end position="1245"/>
    </location>
</feature>
<dbReference type="CDD" id="cd18793">
    <property type="entry name" value="SF2_C_SNF"/>
    <property type="match status" value="1"/>
</dbReference>
<keyword evidence="4" id="KW-0067">ATP-binding</keyword>
<dbReference type="NCBIfam" id="TIGR01445">
    <property type="entry name" value="intein_Nterm"/>
    <property type="match status" value="1"/>
</dbReference>
<dbReference type="InterPro" id="IPR038718">
    <property type="entry name" value="SNF2-like_sf"/>
</dbReference>
<keyword evidence="5" id="KW-1185">Reference proteome</keyword>
<dbReference type="InterPro" id="IPR014001">
    <property type="entry name" value="Helicase_ATP-bd"/>
</dbReference>
<dbReference type="Gene3D" id="3.40.50.300">
    <property type="entry name" value="P-loop containing nucleotide triphosphate hydrolases"/>
    <property type="match status" value="1"/>
</dbReference>
<evidence type="ECO:0000313" key="4">
    <source>
        <dbReference type="EMBL" id="BAY83712.1"/>
    </source>
</evidence>
<dbReference type="SMART" id="SM00305">
    <property type="entry name" value="HintC"/>
    <property type="match status" value="1"/>
</dbReference>
<keyword evidence="4" id="KW-0347">Helicase</keyword>
<gene>
    <name evidence="4" type="ORF">NIES267_32030</name>
</gene>
<dbReference type="InterPro" id="IPR030934">
    <property type="entry name" value="Intein_C"/>
</dbReference>
<dbReference type="SMART" id="SM00487">
    <property type="entry name" value="DEXDc"/>
    <property type="match status" value="1"/>
</dbReference>
<evidence type="ECO:0000256" key="1">
    <source>
        <dbReference type="ARBA" id="ARBA00022801"/>
    </source>
</evidence>
<dbReference type="GO" id="GO:0004386">
    <property type="term" value="F:helicase activity"/>
    <property type="evidence" value="ECO:0007669"/>
    <property type="project" value="UniProtKB-KW"/>
</dbReference>
<dbReference type="SUPFAM" id="SSF52540">
    <property type="entry name" value="P-loop containing nucleoside triphosphate hydrolases"/>
    <property type="match status" value="3"/>
</dbReference>